<dbReference type="Pfam" id="PF13286">
    <property type="entry name" value="HD_assoc"/>
    <property type="match status" value="1"/>
</dbReference>
<name>A0A930YTT6_9FLAO</name>
<feature type="domain" description="HD/PDEase" evidence="3">
    <location>
        <begin position="55"/>
        <end position="261"/>
    </location>
</feature>
<dbReference type="InterPro" id="IPR006261">
    <property type="entry name" value="dGTPase"/>
</dbReference>
<proteinExistence type="predicted"/>
<dbReference type="Pfam" id="PF01966">
    <property type="entry name" value="HD"/>
    <property type="match status" value="1"/>
</dbReference>
<organism evidence="4 5">
    <name type="scientific">Planobacterium oryzisoli</name>
    <dbReference type="NCBI Taxonomy" id="2771435"/>
    <lineage>
        <taxon>Bacteria</taxon>
        <taxon>Pseudomonadati</taxon>
        <taxon>Bacteroidota</taxon>
        <taxon>Flavobacteriia</taxon>
        <taxon>Flavobacteriales</taxon>
        <taxon>Weeksellaceae</taxon>
        <taxon>Chryseobacterium group</taxon>
        <taxon>Chryseobacterium</taxon>
    </lineage>
</organism>
<dbReference type="InterPro" id="IPR026875">
    <property type="entry name" value="PHydrolase_assoc_dom"/>
</dbReference>
<protein>
    <submittedName>
        <fullName evidence="4">DNTP triphosphohydrolase</fullName>
    </submittedName>
</protein>
<dbReference type="Gene3D" id="1.10.3550.10">
    <property type="entry name" value="eoxyguanosinetriphosphate triphosphohydrolase domain-like"/>
    <property type="match status" value="1"/>
</dbReference>
<dbReference type="InterPro" id="IPR027432">
    <property type="entry name" value="dGTP_triphosphohydrolase_C"/>
</dbReference>
<keyword evidence="5" id="KW-1185">Reference proteome</keyword>
<feature type="region of interest" description="Disordered" evidence="2">
    <location>
        <begin position="1"/>
        <end position="20"/>
    </location>
</feature>
<comment type="caution">
    <text evidence="4">The sequence shown here is derived from an EMBL/GenBank/DDBJ whole genome shotgun (WGS) entry which is preliminary data.</text>
</comment>
<dbReference type="Gene3D" id="1.10.3210.10">
    <property type="entry name" value="Hypothetical protein af1432"/>
    <property type="match status" value="1"/>
</dbReference>
<evidence type="ECO:0000313" key="4">
    <source>
        <dbReference type="EMBL" id="MBF5026238.1"/>
    </source>
</evidence>
<dbReference type="InterPro" id="IPR050135">
    <property type="entry name" value="dGTPase-like"/>
</dbReference>
<reference evidence="4" key="1">
    <citation type="submission" date="2020-11" db="EMBL/GenBank/DDBJ databases">
        <title>Genome seq and assembly of Planobacterium sp.</title>
        <authorList>
            <person name="Chhetri G."/>
        </authorList>
    </citation>
    <scope>NUCLEOTIDE SEQUENCE</scope>
    <source>
        <strain evidence="4">GCR5</strain>
    </source>
</reference>
<evidence type="ECO:0000256" key="2">
    <source>
        <dbReference type="SAM" id="MobiDB-lite"/>
    </source>
</evidence>
<dbReference type="InterPro" id="IPR023293">
    <property type="entry name" value="dGTP_triP_hydro_central_sf"/>
</dbReference>
<dbReference type="Proteomes" id="UP000694480">
    <property type="component" value="Unassembled WGS sequence"/>
</dbReference>
<dbReference type="Gene3D" id="1.10.3410.10">
    <property type="entry name" value="putative deoxyguanosinetriphosphate triphosphohydrolase like domain"/>
    <property type="match status" value="1"/>
</dbReference>
<accession>A0A930YTT6</accession>
<evidence type="ECO:0000256" key="1">
    <source>
        <dbReference type="ARBA" id="ARBA00022801"/>
    </source>
</evidence>
<dbReference type="GO" id="GO:0006203">
    <property type="term" value="P:dGTP catabolic process"/>
    <property type="evidence" value="ECO:0007669"/>
    <property type="project" value="TreeGrafter"/>
</dbReference>
<dbReference type="NCBIfam" id="TIGR01353">
    <property type="entry name" value="dGTP_triPase"/>
    <property type="match status" value="1"/>
</dbReference>
<evidence type="ECO:0000313" key="5">
    <source>
        <dbReference type="Proteomes" id="UP000694480"/>
    </source>
</evidence>
<gene>
    <name evidence="4" type="primary">dgt</name>
    <name evidence="4" type="ORF">IC612_00300</name>
</gene>
<dbReference type="SMART" id="SM00471">
    <property type="entry name" value="HDc"/>
    <property type="match status" value="1"/>
</dbReference>
<dbReference type="AlphaFoldDB" id="A0A930YTT6"/>
<dbReference type="PANTHER" id="PTHR11373:SF32">
    <property type="entry name" value="DEOXYGUANOSINETRIPHOSPHATE TRIPHOSPHOHYDROLASE"/>
    <property type="match status" value="1"/>
</dbReference>
<dbReference type="InterPro" id="IPR006674">
    <property type="entry name" value="HD_domain"/>
</dbReference>
<dbReference type="GO" id="GO:0008832">
    <property type="term" value="F:dGTPase activity"/>
    <property type="evidence" value="ECO:0007669"/>
    <property type="project" value="TreeGrafter"/>
</dbReference>
<dbReference type="EMBL" id="JADKYY010000001">
    <property type="protein sequence ID" value="MBF5026238.1"/>
    <property type="molecule type" value="Genomic_DNA"/>
</dbReference>
<dbReference type="InterPro" id="IPR003607">
    <property type="entry name" value="HD/PDEase_dom"/>
</dbReference>
<dbReference type="PANTHER" id="PTHR11373">
    <property type="entry name" value="DEOXYNUCLEOSIDE TRIPHOSPHATE TRIPHOSPHOHYDROLASE"/>
    <property type="match status" value="1"/>
</dbReference>
<dbReference type="CDD" id="cd00077">
    <property type="entry name" value="HDc"/>
    <property type="match status" value="1"/>
</dbReference>
<dbReference type="RefSeq" id="WP_194738173.1">
    <property type="nucleotide sequence ID" value="NZ_JADKYY010000001.1"/>
</dbReference>
<keyword evidence="1" id="KW-0378">Hydrolase</keyword>
<evidence type="ECO:0000259" key="3">
    <source>
        <dbReference type="SMART" id="SM00471"/>
    </source>
</evidence>
<sequence>MILNSLYTSARSGSAPSSVASRTDYQRDFDRIVFSSAFRRLQNKTQVFPLPGSVFVHNRLTHSLEVSSVGRSIGSLVGEFIHTRYYNDLDLPSREFYLHNLSNVLAAACLCHDVGNPAFGHSGEDAIATYFEKNEEALRSLFTEGEWMDLVHFEGNANAMRTLTHRQNGKDQGGIQLTLSTLSCIAKYPCESLAKDKKVLHRKKFGFFQSQKQVFMEMAHRTGMLMESSAPLVFKRHPFVWLVEAADDICYNIIDMEDAHRLGIVSTSDVEDLFLQLIKGSQSDHSRVKQRMGVLTNANERISYLRAKVINTLVSSTVELYKEQLPIILNGTLSESLVDTYSRENPAIGAIQKFSREKIYRHRSVVEIENAGYNVMYELLDHFIPCVIKPVEKRKSYDRIALELIPPQFLYPQASLYEQVLGVVDFVAGMTDNFATDLYRKIKGIDIGMTM</sequence>
<dbReference type="SUPFAM" id="SSF109604">
    <property type="entry name" value="HD-domain/PDEase-like"/>
    <property type="match status" value="1"/>
</dbReference>